<feature type="region of interest" description="Disordered" evidence="1">
    <location>
        <begin position="45"/>
        <end position="120"/>
    </location>
</feature>
<reference evidence="2 3" key="1">
    <citation type="submission" date="2018-11" db="EMBL/GenBank/DDBJ databases">
        <authorList>
            <consortium name="Pathogen Informatics"/>
        </authorList>
    </citation>
    <scope>NUCLEOTIDE SEQUENCE [LARGE SCALE GENOMIC DNA]</scope>
</reference>
<gene>
    <name evidence="2" type="ORF">GPUH_LOCUS26310</name>
</gene>
<feature type="compositionally biased region" description="Acidic residues" evidence="1">
    <location>
        <begin position="88"/>
        <end position="110"/>
    </location>
</feature>
<name>A0A3P7NQA7_9BILA</name>
<evidence type="ECO:0000313" key="2">
    <source>
        <dbReference type="EMBL" id="VDN45374.1"/>
    </source>
</evidence>
<accession>A0A3P7NQA7</accession>
<dbReference type="Proteomes" id="UP000271098">
    <property type="component" value="Unassembled WGS sequence"/>
</dbReference>
<feature type="compositionally biased region" description="Acidic residues" evidence="1">
    <location>
        <begin position="50"/>
        <end position="81"/>
    </location>
</feature>
<dbReference type="AlphaFoldDB" id="A0A3P7NQA7"/>
<evidence type="ECO:0000256" key="1">
    <source>
        <dbReference type="SAM" id="MobiDB-lite"/>
    </source>
</evidence>
<feature type="non-terminal residue" evidence="2">
    <location>
        <position position="214"/>
    </location>
</feature>
<protein>
    <submittedName>
        <fullName evidence="2">Uncharacterized protein</fullName>
    </submittedName>
</protein>
<organism evidence="2 3">
    <name type="scientific">Gongylonema pulchrum</name>
    <dbReference type="NCBI Taxonomy" id="637853"/>
    <lineage>
        <taxon>Eukaryota</taxon>
        <taxon>Metazoa</taxon>
        <taxon>Ecdysozoa</taxon>
        <taxon>Nematoda</taxon>
        <taxon>Chromadorea</taxon>
        <taxon>Rhabditida</taxon>
        <taxon>Spirurina</taxon>
        <taxon>Spiruromorpha</taxon>
        <taxon>Spiruroidea</taxon>
        <taxon>Gongylonematidae</taxon>
        <taxon>Gongylonema</taxon>
    </lineage>
</organism>
<proteinExistence type="predicted"/>
<dbReference type="OrthoDB" id="302453at2759"/>
<dbReference type="EMBL" id="UYRT01109916">
    <property type="protein sequence ID" value="VDN45374.1"/>
    <property type="molecule type" value="Genomic_DNA"/>
</dbReference>
<sequence length="214" mass="23706">MGSLSHYLNQRCARYRDLPQFPDVAPDPSVRNTLQVDHICNDVRIAHEADVEEEEEDEEEDEDEEDFYSDDDEESDVEQSDEEHGGAEAEDEESEEAEGEEEDEEGECEDVASKIDDQTVVTQTVQPEKTGNLDLLLDLNFDPLPVTAGTVVEAKLLKKSFVPLLSHAAWPVGVAVDLCFPREGKSPFSSSMCTVLLKFTNRSGVTSPVITATP</sequence>
<evidence type="ECO:0000313" key="3">
    <source>
        <dbReference type="Proteomes" id="UP000271098"/>
    </source>
</evidence>
<keyword evidence="3" id="KW-1185">Reference proteome</keyword>